<gene>
    <name evidence="7" type="ORF">D623_10020526</name>
</gene>
<dbReference type="InterPro" id="IPR004038">
    <property type="entry name" value="Ribosomal_eL8/eL30/eS12/Gad45"/>
</dbReference>
<organism evidence="7 8">
    <name type="scientific">Myotis brandtii</name>
    <name type="common">Brandt's bat</name>
    <dbReference type="NCBI Taxonomy" id="109478"/>
    <lineage>
        <taxon>Eukaryota</taxon>
        <taxon>Metazoa</taxon>
        <taxon>Chordata</taxon>
        <taxon>Craniata</taxon>
        <taxon>Vertebrata</taxon>
        <taxon>Euteleostomi</taxon>
        <taxon>Mammalia</taxon>
        <taxon>Eutheria</taxon>
        <taxon>Laurasiatheria</taxon>
        <taxon>Chiroptera</taxon>
        <taxon>Yangochiroptera</taxon>
        <taxon>Vespertilionidae</taxon>
        <taxon>Myotis</taxon>
    </lineage>
</organism>
<keyword evidence="3 5" id="KW-0687">Ribonucleoprotein</keyword>
<evidence type="ECO:0000256" key="4">
    <source>
        <dbReference type="ARBA" id="ARBA00046616"/>
    </source>
</evidence>
<reference evidence="7 8" key="1">
    <citation type="journal article" date="2013" name="Nat. Commun.">
        <title>Genome analysis reveals insights into physiology and longevity of the Brandt's bat Myotis brandtii.</title>
        <authorList>
            <person name="Seim I."/>
            <person name="Fang X."/>
            <person name="Xiong Z."/>
            <person name="Lobanov A.V."/>
            <person name="Huang Z."/>
            <person name="Ma S."/>
            <person name="Feng Y."/>
            <person name="Turanov A.A."/>
            <person name="Zhu Y."/>
            <person name="Lenz T.L."/>
            <person name="Gerashchenko M.V."/>
            <person name="Fan D."/>
            <person name="Hee Yim S."/>
            <person name="Yao X."/>
            <person name="Jordan D."/>
            <person name="Xiong Y."/>
            <person name="Ma Y."/>
            <person name="Lyapunov A.N."/>
            <person name="Chen G."/>
            <person name="Kulakova O.I."/>
            <person name="Sun Y."/>
            <person name="Lee S.G."/>
            <person name="Bronson R.T."/>
            <person name="Moskalev A.A."/>
            <person name="Sunyaev S.R."/>
            <person name="Zhang G."/>
            <person name="Krogh A."/>
            <person name="Wang J."/>
            <person name="Gladyshev V.N."/>
        </authorList>
    </citation>
    <scope>NUCLEOTIDE SEQUENCE [LARGE SCALE GENOMIC DNA]</scope>
</reference>
<evidence type="ECO:0000256" key="3">
    <source>
        <dbReference type="ARBA" id="ARBA00023274"/>
    </source>
</evidence>
<name>S7N3M0_MYOBR</name>
<dbReference type="InterPro" id="IPR029064">
    <property type="entry name" value="Ribosomal_eL30-like_sf"/>
</dbReference>
<dbReference type="PANTHER" id="PTHR23105">
    <property type="entry name" value="RIBOSOMAL PROTEIN L7AE FAMILY MEMBER"/>
    <property type="match status" value="1"/>
</dbReference>
<dbReference type="AlphaFoldDB" id="S7N3M0"/>
<evidence type="ECO:0000256" key="5">
    <source>
        <dbReference type="RuleBase" id="RU367042"/>
    </source>
</evidence>
<dbReference type="GO" id="GO:0022625">
    <property type="term" value="C:cytosolic large ribosomal subunit"/>
    <property type="evidence" value="ECO:0007669"/>
    <property type="project" value="UniProtKB-UniRule"/>
</dbReference>
<feature type="domain" description="Ribosomal protein eL8/eL30/eS12/Gadd45" evidence="6">
    <location>
        <begin position="43"/>
        <end position="110"/>
    </location>
</feature>
<dbReference type="GO" id="GO:0003723">
    <property type="term" value="F:RNA binding"/>
    <property type="evidence" value="ECO:0007669"/>
    <property type="project" value="UniProtKB-UniRule"/>
</dbReference>
<keyword evidence="2 5" id="KW-0689">Ribosomal protein</keyword>
<comment type="similarity">
    <text evidence="1 5">Belongs to the eukaryotic ribosomal protein eL8 family.</text>
</comment>
<dbReference type="InterPro" id="IPR050257">
    <property type="entry name" value="eL8/uL1-like"/>
</dbReference>
<dbReference type="SUPFAM" id="SSF55315">
    <property type="entry name" value="L30e-like"/>
    <property type="match status" value="1"/>
</dbReference>
<accession>S7N3M0</accession>
<comment type="subunit">
    <text evidence="4">Component of the large ribosomal subunit. Interacts with CRY1. Interacts with DICER1, AGO2, TARBP2, MOV10 and EIF6; they form a large RNA-induced silencing complex (RISC).</text>
</comment>
<evidence type="ECO:0000313" key="8">
    <source>
        <dbReference type="Proteomes" id="UP000052978"/>
    </source>
</evidence>
<protein>
    <recommendedName>
        <fullName evidence="5">60S ribosomal protein L7a</fullName>
    </recommendedName>
</protein>
<dbReference type="Gene3D" id="3.30.1330.30">
    <property type="match status" value="1"/>
</dbReference>
<dbReference type="Pfam" id="PF01248">
    <property type="entry name" value="Ribosomal_L7Ae"/>
    <property type="match status" value="1"/>
</dbReference>
<dbReference type="Proteomes" id="UP000052978">
    <property type="component" value="Unassembled WGS sequence"/>
</dbReference>
<evidence type="ECO:0000313" key="7">
    <source>
        <dbReference type="EMBL" id="EPQ11616.1"/>
    </source>
</evidence>
<evidence type="ECO:0000259" key="6">
    <source>
        <dbReference type="Pfam" id="PF01248"/>
    </source>
</evidence>
<comment type="function">
    <text evidence="5">Component of the ribosome.</text>
</comment>
<dbReference type="EMBL" id="KE163345">
    <property type="protein sequence ID" value="EPQ11616.1"/>
    <property type="molecule type" value="Genomic_DNA"/>
</dbReference>
<dbReference type="InterPro" id="IPR001921">
    <property type="entry name" value="Ribosomal_eL8_euk"/>
</dbReference>
<dbReference type="InterPro" id="IPR018492">
    <property type="entry name" value="Ribosomal_eL8/Nhp2"/>
</dbReference>
<keyword evidence="8" id="KW-1185">Reference proteome</keyword>
<evidence type="ECO:0000256" key="1">
    <source>
        <dbReference type="ARBA" id="ARBA00007337"/>
    </source>
</evidence>
<evidence type="ECO:0000256" key="2">
    <source>
        <dbReference type="ARBA" id="ARBA00022980"/>
    </source>
</evidence>
<sequence>MPKGKKPKGKKVAFAPTVVKQKAKKVAETKAAGKGNIPTKRPPTLVKNKKRELVVTARDVDPIKLLVFLSALCCKMGFPYCIIQGKARLGSPVHRKTCTTVTFTQMNSEDRAALAKLVEANWTNYNDRYDEIC</sequence>
<proteinExistence type="inferred from homology"/>
<dbReference type="PRINTS" id="PR00881">
    <property type="entry name" value="L7ARS6FAMILY"/>
</dbReference>
<dbReference type="PRINTS" id="PR00882">
    <property type="entry name" value="RIBOSOMALL7A"/>
</dbReference>